<evidence type="ECO:0000259" key="3">
    <source>
        <dbReference type="SMART" id="SM00829"/>
    </source>
</evidence>
<dbReference type="EMBL" id="CP059165">
    <property type="protein sequence ID" value="QLL10254.1"/>
    <property type="molecule type" value="Genomic_DNA"/>
</dbReference>
<feature type="domain" description="Enoyl reductase (ER)" evidence="3">
    <location>
        <begin position="10"/>
        <end position="316"/>
    </location>
</feature>
<dbReference type="GO" id="GO:0070402">
    <property type="term" value="F:NADPH binding"/>
    <property type="evidence" value="ECO:0007669"/>
    <property type="project" value="TreeGrafter"/>
</dbReference>
<dbReference type="InterPro" id="IPR036291">
    <property type="entry name" value="NAD(P)-bd_dom_sf"/>
</dbReference>
<dbReference type="CDD" id="cd05289">
    <property type="entry name" value="MDR_like_2"/>
    <property type="match status" value="1"/>
</dbReference>
<proteinExistence type="predicted"/>
<keyword evidence="5" id="KW-1185">Reference proteome</keyword>
<dbReference type="SUPFAM" id="SSF50129">
    <property type="entry name" value="GroES-like"/>
    <property type="match status" value="1"/>
</dbReference>
<dbReference type="Pfam" id="PF13602">
    <property type="entry name" value="ADH_zinc_N_2"/>
    <property type="match status" value="1"/>
</dbReference>
<protein>
    <submittedName>
        <fullName evidence="4">NADP-dependent oxidoreductase</fullName>
    </submittedName>
</protein>
<dbReference type="InterPro" id="IPR020843">
    <property type="entry name" value="ER"/>
</dbReference>
<reference evidence="4" key="1">
    <citation type="submission" date="2020-07" db="EMBL/GenBank/DDBJ databases">
        <title>Description of Mycobacterium gordonae subsp. intergordonae subsp.nov. and Mycobacterium gordonae subsp. gordonae subsp. nov.</title>
        <authorList>
            <person name="Huang H."/>
        </authorList>
    </citation>
    <scope>NUCLEOTIDE SEQUENCE [LARGE SCALE GENOMIC DNA]</scope>
    <source>
        <strain evidence="4">24T</strain>
    </source>
</reference>
<dbReference type="Gene3D" id="3.90.180.10">
    <property type="entry name" value="Medium-chain alcohol dehydrogenases, catalytic domain"/>
    <property type="match status" value="1"/>
</dbReference>
<sequence>MMAAQAHQPGGPEVLQWEAVDRPVPTDGEVLLRVRAAGVNPPDWYMRSGFSGLPRELTPPMTFPFIPGWDVAGEVVDTGPGVTGWRLGDRAFGLVGFPTSSRGGGQTYAQFAVAPANELTRIPAGLDDTVAGGLPMAALTAYQFVVDHAGLSGRERVMVVGAAGGVGHLIVQLAKLRGAFVIAVASGRHASFLAELGADEFIDYTRSTVSEQVHDVDVVFDTVGGPDGHRLLPALRDGGVLCPVFFGDYHPREAARRGIEQRFGQVRSDSATLAHLAELVSTQQLRVAIDHTYPLADAAEAHRRAEQGHLQGKLVLTAHQ</sequence>
<keyword evidence="2" id="KW-0560">Oxidoreductase</keyword>
<dbReference type="InterPro" id="IPR013154">
    <property type="entry name" value="ADH-like_N"/>
</dbReference>
<organism evidence="4 5">
    <name type="scientific">Mycobacterium vicinigordonae</name>
    <dbReference type="NCBI Taxonomy" id="1719132"/>
    <lineage>
        <taxon>Bacteria</taxon>
        <taxon>Bacillati</taxon>
        <taxon>Actinomycetota</taxon>
        <taxon>Actinomycetes</taxon>
        <taxon>Mycobacteriales</taxon>
        <taxon>Mycobacteriaceae</taxon>
        <taxon>Mycobacterium</taxon>
    </lineage>
</organism>
<evidence type="ECO:0000256" key="1">
    <source>
        <dbReference type="ARBA" id="ARBA00022857"/>
    </source>
</evidence>
<dbReference type="Proteomes" id="UP000510682">
    <property type="component" value="Chromosome"/>
</dbReference>
<evidence type="ECO:0000313" key="5">
    <source>
        <dbReference type="Proteomes" id="UP000510682"/>
    </source>
</evidence>
<evidence type="ECO:0000256" key="2">
    <source>
        <dbReference type="ARBA" id="ARBA00023002"/>
    </source>
</evidence>
<reference evidence="4" key="2">
    <citation type="submission" date="2020-07" db="EMBL/GenBank/DDBJ databases">
        <authorList>
            <person name="Yu X."/>
        </authorList>
    </citation>
    <scope>NUCLEOTIDE SEQUENCE [LARGE SCALE GENOMIC DNA]</scope>
    <source>
        <strain evidence="4">24T</strain>
    </source>
</reference>
<name>A0A7D6I570_9MYCO</name>
<keyword evidence="1" id="KW-0521">NADP</keyword>
<dbReference type="GO" id="GO:0016651">
    <property type="term" value="F:oxidoreductase activity, acting on NAD(P)H"/>
    <property type="evidence" value="ECO:0007669"/>
    <property type="project" value="TreeGrafter"/>
</dbReference>
<dbReference type="AlphaFoldDB" id="A0A7D6I570"/>
<dbReference type="SMART" id="SM00829">
    <property type="entry name" value="PKS_ER"/>
    <property type="match status" value="1"/>
</dbReference>
<dbReference type="Gene3D" id="3.40.50.720">
    <property type="entry name" value="NAD(P)-binding Rossmann-like Domain"/>
    <property type="match status" value="1"/>
</dbReference>
<dbReference type="PANTHER" id="PTHR48106:SF18">
    <property type="entry name" value="QUINONE OXIDOREDUCTASE PIG3"/>
    <property type="match status" value="1"/>
</dbReference>
<gene>
    <name evidence="4" type="ORF">H0P51_15770</name>
</gene>
<dbReference type="InterPro" id="IPR011032">
    <property type="entry name" value="GroES-like_sf"/>
</dbReference>
<dbReference type="SUPFAM" id="SSF51735">
    <property type="entry name" value="NAD(P)-binding Rossmann-fold domains"/>
    <property type="match status" value="1"/>
</dbReference>
<dbReference type="Pfam" id="PF08240">
    <property type="entry name" value="ADH_N"/>
    <property type="match status" value="1"/>
</dbReference>
<dbReference type="PANTHER" id="PTHR48106">
    <property type="entry name" value="QUINONE OXIDOREDUCTASE PIG3-RELATED"/>
    <property type="match status" value="1"/>
</dbReference>
<evidence type="ECO:0000313" key="4">
    <source>
        <dbReference type="EMBL" id="QLL10254.1"/>
    </source>
</evidence>
<accession>A0A7D6I570</accession>
<dbReference type="KEGG" id="mgor:H0P51_15770"/>